<evidence type="ECO:0000256" key="5">
    <source>
        <dbReference type="SAM" id="MobiDB-lite"/>
    </source>
</evidence>
<protein>
    <submittedName>
        <fullName evidence="8">Uncharacterized protein</fullName>
    </submittedName>
</protein>
<reference evidence="8" key="1">
    <citation type="submission" date="2021-02" db="EMBL/GenBank/DDBJ databases">
        <authorList>
            <person name="Nowell W R."/>
        </authorList>
    </citation>
    <scope>NUCLEOTIDE SEQUENCE</scope>
</reference>
<evidence type="ECO:0000256" key="4">
    <source>
        <dbReference type="PROSITE-ProRule" id="PRU00452"/>
    </source>
</evidence>
<dbReference type="GO" id="GO:0016925">
    <property type="term" value="P:protein sumoylation"/>
    <property type="evidence" value="ECO:0007669"/>
    <property type="project" value="TreeGrafter"/>
</dbReference>
<evidence type="ECO:0000259" key="6">
    <source>
        <dbReference type="PROSITE" id="PS51044"/>
    </source>
</evidence>
<keyword evidence="3" id="KW-0862">Zinc</keyword>
<dbReference type="InterPro" id="IPR013083">
    <property type="entry name" value="Znf_RING/FYVE/PHD"/>
</dbReference>
<gene>
    <name evidence="8" type="ORF">EDS130_LOCUS19020</name>
</gene>
<organism evidence="8 9">
    <name type="scientific">Adineta ricciae</name>
    <name type="common">Rotifer</name>
    <dbReference type="NCBI Taxonomy" id="249248"/>
    <lineage>
        <taxon>Eukaryota</taxon>
        <taxon>Metazoa</taxon>
        <taxon>Spiralia</taxon>
        <taxon>Gnathifera</taxon>
        <taxon>Rotifera</taxon>
        <taxon>Eurotatoria</taxon>
        <taxon>Bdelloidea</taxon>
        <taxon>Adinetida</taxon>
        <taxon>Adinetidae</taxon>
        <taxon>Adineta</taxon>
    </lineage>
</organism>
<dbReference type="Proteomes" id="UP000663852">
    <property type="component" value="Unassembled WGS sequence"/>
</dbReference>
<feature type="region of interest" description="Disordered" evidence="5">
    <location>
        <begin position="617"/>
        <end position="659"/>
    </location>
</feature>
<sequence>MDAASNVIVQMNALDVIKTYRVPELQALLEYARLSRQGNKSELFQRCKLLISSNLTPQLLNKINQINLARISSSRPSHSPQAPPRNFSTQQSVVLTPTSSIDNLPLPQQIQYVNLPFYEKIRTIECINMPVDKKTFLPLHFTLTEYDINLIVKGVGKVFIRIAPTIIHDKQCDVLPPYVFIQCNGQTIINNNVAKTVGAQAHSIAFPTDMTDKIIPKSNMHNNLNYFWLQTPNNMSFKNLPKSYTLQIHLVRCISLENLCENILQRELQYPRREQHQDNDIEIEDVGLMATRHRVSLICPITQALIVIPTKSCFCSHLTCFDLRAFLQMNQRRVQWTCPLCKKPASYETLLVDKRLKAILANVPANCSTVDIDTSTKDLSECQYILDHVKQERTDQRNSTTSSYNCDDDDDVEKEQEESVQNLSNKESDCVILSSSSESEDNDEIEDSNSPVPTTSLSTASISQVNGKDFQLISTTAQSSSVTNLDDENYWQEVANFANNLIAAKTSCPEKSIGDVVKDRNVRQQIDLKPMKLNSSFFHPVIIYCRHDSLTSNQMSTSQVQATIDVKSEQFHQTLEEAIVDSSSLLYDGLISANERLKSNISKILTEFVNKARFEQGADVEKKKRKLENDDDDENVDEPEDEDEDAASSDDNEEEEEQE</sequence>
<dbReference type="Gene3D" id="1.10.720.30">
    <property type="entry name" value="SAP domain"/>
    <property type="match status" value="1"/>
</dbReference>
<proteinExistence type="predicted"/>
<accession>A0A814MS44</accession>
<dbReference type="SUPFAM" id="SSF68906">
    <property type="entry name" value="SAP domain"/>
    <property type="match status" value="1"/>
</dbReference>
<evidence type="ECO:0000256" key="1">
    <source>
        <dbReference type="ARBA" id="ARBA00022723"/>
    </source>
</evidence>
<dbReference type="PROSITE" id="PS51466">
    <property type="entry name" value="PINIT"/>
    <property type="match status" value="1"/>
</dbReference>
<feature type="domain" description="SP-RING-type" evidence="6">
    <location>
        <begin position="284"/>
        <end position="365"/>
    </location>
</feature>
<dbReference type="EMBL" id="CAJNOJ010000090">
    <property type="protein sequence ID" value="CAF1082001.1"/>
    <property type="molecule type" value="Genomic_DNA"/>
</dbReference>
<comment type="caution">
    <text evidence="8">The sequence shown here is derived from an EMBL/GenBank/DDBJ whole genome shotgun (WGS) entry which is preliminary data.</text>
</comment>
<dbReference type="InterPro" id="IPR036361">
    <property type="entry name" value="SAP_dom_sf"/>
</dbReference>
<keyword evidence="1" id="KW-0479">Metal-binding</keyword>
<dbReference type="CDD" id="cd16650">
    <property type="entry name" value="SP-RING_PIAS-like"/>
    <property type="match status" value="1"/>
</dbReference>
<evidence type="ECO:0000313" key="9">
    <source>
        <dbReference type="Proteomes" id="UP000663852"/>
    </source>
</evidence>
<dbReference type="GO" id="GO:0008270">
    <property type="term" value="F:zinc ion binding"/>
    <property type="evidence" value="ECO:0007669"/>
    <property type="project" value="UniProtKB-KW"/>
</dbReference>
<dbReference type="GO" id="GO:0061665">
    <property type="term" value="F:SUMO ligase activity"/>
    <property type="evidence" value="ECO:0007669"/>
    <property type="project" value="TreeGrafter"/>
</dbReference>
<evidence type="ECO:0000256" key="2">
    <source>
        <dbReference type="ARBA" id="ARBA00022771"/>
    </source>
</evidence>
<feature type="compositionally biased region" description="Acidic residues" evidence="5">
    <location>
        <begin position="406"/>
        <end position="418"/>
    </location>
</feature>
<evidence type="ECO:0000259" key="7">
    <source>
        <dbReference type="PROSITE" id="PS51466"/>
    </source>
</evidence>
<dbReference type="Gene3D" id="3.30.40.10">
    <property type="entry name" value="Zinc/RING finger domain, C3HC4 (zinc finger)"/>
    <property type="match status" value="1"/>
</dbReference>
<dbReference type="GO" id="GO:0000785">
    <property type="term" value="C:chromatin"/>
    <property type="evidence" value="ECO:0007669"/>
    <property type="project" value="TreeGrafter"/>
</dbReference>
<dbReference type="PROSITE" id="PS51044">
    <property type="entry name" value="ZF_SP_RING"/>
    <property type="match status" value="1"/>
</dbReference>
<feature type="domain" description="PINIT" evidence="7">
    <location>
        <begin position="98"/>
        <end position="254"/>
    </location>
</feature>
<feature type="compositionally biased region" description="Acidic residues" evidence="5">
    <location>
        <begin position="629"/>
        <end position="659"/>
    </location>
</feature>
<feature type="compositionally biased region" description="Acidic residues" evidence="5">
    <location>
        <begin position="438"/>
        <end position="447"/>
    </location>
</feature>
<keyword evidence="2 4" id="KW-0863">Zinc-finger</keyword>
<evidence type="ECO:0000313" key="8">
    <source>
        <dbReference type="EMBL" id="CAF1082001.1"/>
    </source>
</evidence>
<dbReference type="AlphaFoldDB" id="A0A814MS44"/>
<dbReference type="InterPro" id="IPR023321">
    <property type="entry name" value="PINIT"/>
</dbReference>
<dbReference type="Pfam" id="PF02891">
    <property type="entry name" value="zf-MIZ"/>
    <property type="match status" value="1"/>
</dbReference>
<dbReference type="PANTHER" id="PTHR10782:SF4">
    <property type="entry name" value="TONALLI, ISOFORM E"/>
    <property type="match status" value="1"/>
</dbReference>
<dbReference type="PANTHER" id="PTHR10782">
    <property type="entry name" value="ZINC FINGER MIZ DOMAIN-CONTAINING PROTEIN"/>
    <property type="match status" value="1"/>
</dbReference>
<dbReference type="InterPro" id="IPR004181">
    <property type="entry name" value="Znf_MIZ"/>
</dbReference>
<evidence type="ECO:0000256" key="3">
    <source>
        <dbReference type="ARBA" id="ARBA00022833"/>
    </source>
</evidence>
<dbReference type="OrthoDB" id="10263264at2759"/>
<name>A0A814MS44_ADIRI</name>
<feature type="region of interest" description="Disordered" evidence="5">
    <location>
        <begin position="393"/>
        <end position="457"/>
    </location>
</feature>